<feature type="region of interest" description="Disordered" evidence="1">
    <location>
        <begin position="971"/>
        <end position="990"/>
    </location>
</feature>
<keyword evidence="4" id="KW-1185">Reference proteome</keyword>
<feature type="compositionally biased region" description="Polar residues" evidence="1">
    <location>
        <begin position="576"/>
        <end position="592"/>
    </location>
</feature>
<keyword evidence="2" id="KW-0472">Membrane</keyword>
<organism evidence="3 4">
    <name type="scientific">Litoribrevibacter albus</name>
    <dbReference type="NCBI Taxonomy" id="1473156"/>
    <lineage>
        <taxon>Bacteria</taxon>
        <taxon>Pseudomonadati</taxon>
        <taxon>Pseudomonadota</taxon>
        <taxon>Gammaproteobacteria</taxon>
        <taxon>Oceanospirillales</taxon>
        <taxon>Oceanospirillaceae</taxon>
        <taxon>Litoribrevibacter</taxon>
    </lineage>
</organism>
<feature type="region of interest" description="Disordered" evidence="1">
    <location>
        <begin position="576"/>
        <end position="613"/>
    </location>
</feature>
<feature type="transmembrane region" description="Helical" evidence="2">
    <location>
        <begin position="25"/>
        <end position="48"/>
    </location>
</feature>
<dbReference type="GO" id="GO:0005886">
    <property type="term" value="C:plasma membrane"/>
    <property type="evidence" value="ECO:0007669"/>
    <property type="project" value="TreeGrafter"/>
</dbReference>
<dbReference type="InterPro" id="IPR052894">
    <property type="entry name" value="AsmA-related"/>
</dbReference>
<sequence>MDTWTGNAMKQLRARLFSKVKQHPIVTTLITLYVLYLVSAGLIMPYVLKTKLPQWMAPFPELQASVKDVRFNPFLLRLTIEGIQIDELKEQQAIKLAGLGQVSVNLQLSSVIHQALVLSELNITDPYSRITKNAQQHFIWDAWIAASAAESNEDQPANEANETQPFPVLIESLSINKAVVDFEDFSRATPFRKHIGPMDLALNHLSTLPNDEGNYQLSIALPQDQRTAEFKWQGRIGLHPFFSEGTLELNQLAVRTLWEYIQDDVFYEPLDGYLAVGFDYQLLTKEQVDLVLNNGWVKLSDLSIAGKGETDAVLKLASQQVQGLFFDLQEKQVQIDQTKTSGLTVSAERLSDGQIKLAKLFAQRPVQEKVKTKVKEETDNAQDWQVSVTDILLEQAAVTFEDHTTSPSAQLTLDQIAGHIQNLTLTEAPANFSLSLSSHRPSKPDYQSHLKLEGAFVIPEKAVDVQLDLKDFPVAMIQPYLTPITSLSINSLLFDINGKASFKREQLNFEGSTQFRDLQLTNQAQSQAVLAGQGIYFEDINFSQSQKSLSIGEILLDEMLYPISVLKRNESGTTTNFSQLMKTTEASETGDTPDSKASDTESNKTDSDTTAPKTADEDWLVNIGKVSIKNNKLQFSDRGLDEPVYFNIEQLNGVIDQLSSKNLSRADINLAGQINGYAPFMVKGQINPLSEQAYTNVDVSMTDIALSTFSPYSRHFLNYPLVQGKFSTDLKYKLNQSELVADNQLFIDQLQLGDYVESEAGLGLPLPLAVSLLQTNSGEIDINLPIQGNLNDPDFKYGQVVVSALVNIITKAITSPFQLIANLAGSDADLSALEFQTGTSELTADSQQKITQLVTALKQRQALKLSVMGQTDIADVTTLKSQSWRRYVDSQGITIDPQNPKYLALLAQQSGQPQPTGLKQVYDLEQVVIKQQTLAPELLASLAQERALKTRKLLIDAGLTEKRIFMKASALNQPSDSSPPNAVGIKLEIK</sequence>
<dbReference type="Pfam" id="PF05359">
    <property type="entry name" value="DUF748"/>
    <property type="match status" value="2"/>
</dbReference>
<reference evidence="3" key="1">
    <citation type="journal article" date="2014" name="Int. J. Syst. Evol. Microbiol.">
        <title>Complete genome sequence of Corynebacterium casei LMG S-19264T (=DSM 44701T), isolated from a smear-ripened cheese.</title>
        <authorList>
            <consortium name="US DOE Joint Genome Institute (JGI-PGF)"/>
            <person name="Walter F."/>
            <person name="Albersmeier A."/>
            <person name="Kalinowski J."/>
            <person name="Ruckert C."/>
        </authorList>
    </citation>
    <scope>NUCLEOTIDE SEQUENCE</scope>
    <source>
        <strain evidence="3">NBRC 110071</strain>
    </source>
</reference>
<dbReference type="PANTHER" id="PTHR30441:SF8">
    <property type="entry name" value="DUF748 DOMAIN-CONTAINING PROTEIN"/>
    <property type="match status" value="1"/>
</dbReference>
<dbReference type="EMBL" id="BSNM01000016">
    <property type="protein sequence ID" value="GLQ32652.1"/>
    <property type="molecule type" value="Genomic_DNA"/>
</dbReference>
<evidence type="ECO:0000313" key="4">
    <source>
        <dbReference type="Proteomes" id="UP001161389"/>
    </source>
</evidence>
<name>A0AA37W7L2_9GAMM</name>
<keyword evidence="2" id="KW-1133">Transmembrane helix</keyword>
<keyword evidence="2" id="KW-0812">Transmembrane</keyword>
<dbReference type="AlphaFoldDB" id="A0AA37W7L2"/>
<protein>
    <submittedName>
        <fullName evidence="3">ATPase</fullName>
    </submittedName>
</protein>
<evidence type="ECO:0000256" key="2">
    <source>
        <dbReference type="SAM" id="Phobius"/>
    </source>
</evidence>
<dbReference type="Proteomes" id="UP001161389">
    <property type="component" value="Unassembled WGS sequence"/>
</dbReference>
<comment type="caution">
    <text evidence="3">The sequence shown here is derived from an EMBL/GenBank/DDBJ whole genome shotgun (WGS) entry which is preliminary data.</text>
</comment>
<dbReference type="PANTHER" id="PTHR30441">
    <property type="entry name" value="DUF748 DOMAIN-CONTAINING PROTEIN"/>
    <property type="match status" value="1"/>
</dbReference>
<proteinExistence type="predicted"/>
<accession>A0AA37W7L2</accession>
<feature type="compositionally biased region" description="Basic and acidic residues" evidence="1">
    <location>
        <begin position="593"/>
        <end position="607"/>
    </location>
</feature>
<reference evidence="3" key="2">
    <citation type="submission" date="2023-01" db="EMBL/GenBank/DDBJ databases">
        <title>Draft genome sequence of Litoribrevibacter albus strain NBRC 110071.</title>
        <authorList>
            <person name="Sun Q."/>
            <person name="Mori K."/>
        </authorList>
    </citation>
    <scope>NUCLEOTIDE SEQUENCE</scope>
    <source>
        <strain evidence="3">NBRC 110071</strain>
    </source>
</reference>
<evidence type="ECO:0000256" key="1">
    <source>
        <dbReference type="SAM" id="MobiDB-lite"/>
    </source>
</evidence>
<feature type="compositionally biased region" description="Polar residues" evidence="1">
    <location>
        <begin position="971"/>
        <end position="980"/>
    </location>
</feature>
<dbReference type="GO" id="GO:0090313">
    <property type="term" value="P:regulation of protein targeting to membrane"/>
    <property type="evidence" value="ECO:0007669"/>
    <property type="project" value="TreeGrafter"/>
</dbReference>
<evidence type="ECO:0000313" key="3">
    <source>
        <dbReference type="EMBL" id="GLQ32652.1"/>
    </source>
</evidence>
<dbReference type="InterPro" id="IPR008023">
    <property type="entry name" value="DUF748"/>
</dbReference>
<gene>
    <name evidence="3" type="ORF">GCM10007876_31310</name>
</gene>
<dbReference type="Gene3D" id="3.30.1330.60">
    <property type="entry name" value="OmpA-like domain"/>
    <property type="match status" value="1"/>
</dbReference>
<dbReference type="InterPro" id="IPR036737">
    <property type="entry name" value="OmpA-like_sf"/>
</dbReference>